<reference evidence="6 7" key="1">
    <citation type="submission" date="2024-04" db="EMBL/GenBank/DDBJ databases">
        <title>Defined microbial consortia suppress multidrug-resistant proinflammatory Enterobacteriaceae via ecological control.</title>
        <authorList>
            <person name="Furuichi M."/>
            <person name="Kawaguchi T."/>
            <person name="Pust M."/>
            <person name="Yasuma K."/>
            <person name="Plichta D."/>
            <person name="Hasegawa N."/>
            <person name="Ohya T."/>
            <person name="Bhattarai S."/>
            <person name="Sasajima S."/>
            <person name="Aoto Y."/>
            <person name="Tuganbaev T."/>
            <person name="Yaginuma M."/>
            <person name="Ueda M."/>
            <person name="Okahashi N."/>
            <person name="Amafuji K."/>
            <person name="Kiridooshi Y."/>
            <person name="Sugita K."/>
            <person name="Strazar M."/>
            <person name="Skelly A."/>
            <person name="Suda W."/>
            <person name="Hattori M."/>
            <person name="Nakamoto N."/>
            <person name="Caballero S."/>
            <person name="Norman J."/>
            <person name="Olle B."/>
            <person name="Tanoue T."/>
            <person name="Arita M."/>
            <person name="Bucci V."/>
            <person name="Atarashi K."/>
            <person name="Xavier R."/>
            <person name="Honda K."/>
        </authorList>
    </citation>
    <scope>NUCLEOTIDE SEQUENCE [LARGE SCALE GENOMIC DNA]</scope>
    <source>
        <strain evidence="7">f13</strain>
    </source>
</reference>
<keyword evidence="3" id="KW-0547">Nucleotide-binding</keyword>
<evidence type="ECO:0000256" key="2">
    <source>
        <dbReference type="ARBA" id="ARBA00022448"/>
    </source>
</evidence>
<dbReference type="SMART" id="SM00382">
    <property type="entry name" value="AAA"/>
    <property type="match status" value="1"/>
</dbReference>
<evidence type="ECO:0000256" key="3">
    <source>
        <dbReference type="ARBA" id="ARBA00022741"/>
    </source>
</evidence>
<evidence type="ECO:0000313" key="6">
    <source>
        <dbReference type="EMBL" id="GAA6268148.1"/>
    </source>
</evidence>
<comment type="caution">
    <text evidence="6">The sequence shown here is derived from an EMBL/GenBank/DDBJ whole genome shotgun (WGS) entry which is preliminary data.</text>
</comment>
<dbReference type="Pfam" id="PF00005">
    <property type="entry name" value="ABC_tran"/>
    <property type="match status" value="1"/>
</dbReference>
<dbReference type="PANTHER" id="PTHR42711:SF5">
    <property type="entry name" value="ABC TRANSPORTER ATP-BINDING PROTEIN NATA"/>
    <property type="match status" value="1"/>
</dbReference>
<dbReference type="InterPro" id="IPR017871">
    <property type="entry name" value="ABC_transporter-like_CS"/>
</dbReference>
<dbReference type="CDD" id="cd03230">
    <property type="entry name" value="ABC_DR_subfamily_A"/>
    <property type="match status" value="1"/>
</dbReference>
<dbReference type="SUPFAM" id="SSF52540">
    <property type="entry name" value="P-loop containing nucleoside triphosphate hydrolases"/>
    <property type="match status" value="1"/>
</dbReference>
<dbReference type="RefSeq" id="WP_176254743.1">
    <property type="nucleotide sequence ID" value="NZ_BAABXL010000001.1"/>
</dbReference>
<evidence type="ECO:0000256" key="4">
    <source>
        <dbReference type="ARBA" id="ARBA00022840"/>
    </source>
</evidence>
<dbReference type="InterPro" id="IPR003593">
    <property type="entry name" value="AAA+_ATPase"/>
</dbReference>
<dbReference type="EMBL" id="BAABXL010000001">
    <property type="protein sequence ID" value="GAA6268148.1"/>
    <property type="molecule type" value="Genomic_DNA"/>
</dbReference>
<keyword evidence="4" id="KW-0067">ATP-binding</keyword>
<sequence>MLQVSGICKSYGKRRILDQAELSAHRGTCVGIVGANGCGKTTLLSVLAGVRKPDRGSIRIDGQEASGHPAVFAAKAAYVPQENPLMEELTVRDNLLLWYKGSKSRMKEDLEHGPAALLGIPSMLERRAGKLSGGMKKRLSIACALSGQAPLLIMDEPGAALDLECKETIRQYLQSYLENGGTAVLTSHEMEELSMCSRLYVLRDGRLEEIPAGLGPKELIASFHPPKVGI</sequence>
<organism evidence="6 7">
    <name type="scientific">Enterocloster alcoholdehydrogenati</name>
    <dbReference type="NCBI Taxonomy" id="2547410"/>
    <lineage>
        <taxon>Bacteria</taxon>
        <taxon>Bacillati</taxon>
        <taxon>Bacillota</taxon>
        <taxon>Clostridia</taxon>
        <taxon>Lachnospirales</taxon>
        <taxon>Lachnospiraceae</taxon>
        <taxon>Enterocloster</taxon>
    </lineage>
</organism>
<feature type="domain" description="ABC transporter" evidence="5">
    <location>
        <begin position="2"/>
        <end position="229"/>
    </location>
</feature>
<gene>
    <name evidence="6" type="ORF">F130042H8_12080</name>
</gene>
<keyword evidence="2" id="KW-0813">Transport</keyword>
<evidence type="ECO:0000313" key="7">
    <source>
        <dbReference type="Proteomes" id="UP001600894"/>
    </source>
</evidence>
<name>A0ABQ0AVV5_9FIRM</name>
<dbReference type="InterPro" id="IPR003439">
    <property type="entry name" value="ABC_transporter-like_ATP-bd"/>
</dbReference>
<protein>
    <recommendedName>
        <fullName evidence="5">ABC transporter domain-containing protein</fullName>
    </recommendedName>
</protein>
<dbReference type="Proteomes" id="UP001600894">
    <property type="component" value="Unassembled WGS sequence"/>
</dbReference>
<comment type="similarity">
    <text evidence="1">Belongs to the ABC transporter superfamily.</text>
</comment>
<dbReference type="InterPro" id="IPR027417">
    <property type="entry name" value="P-loop_NTPase"/>
</dbReference>
<keyword evidence="7" id="KW-1185">Reference proteome</keyword>
<evidence type="ECO:0000256" key="1">
    <source>
        <dbReference type="ARBA" id="ARBA00005417"/>
    </source>
</evidence>
<proteinExistence type="inferred from homology"/>
<dbReference type="PANTHER" id="PTHR42711">
    <property type="entry name" value="ABC TRANSPORTER ATP-BINDING PROTEIN"/>
    <property type="match status" value="1"/>
</dbReference>
<accession>A0ABQ0AVV5</accession>
<dbReference type="InterPro" id="IPR050763">
    <property type="entry name" value="ABC_transporter_ATP-binding"/>
</dbReference>
<dbReference type="PROSITE" id="PS50893">
    <property type="entry name" value="ABC_TRANSPORTER_2"/>
    <property type="match status" value="1"/>
</dbReference>
<dbReference type="Gene3D" id="3.40.50.300">
    <property type="entry name" value="P-loop containing nucleotide triphosphate hydrolases"/>
    <property type="match status" value="1"/>
</dbReference>
<dbReference type="PROSITE" id="PS00211">
    <property type="entry name" value="ABC_TRANSPORTER_1"/>
    <property type="match status" value="1"/>
</dbReference>
<evidence type="ECO:0000259" key="5">
    <source>
        <dbReference type="PROSITE" id="PS50893"/>
    </source>
</evidence>